<keyword evidence="1" id="KW-0812">Transmembrane</keyword>
<dbReference type="PANTHER" id="PTHR36768">
    <property type="entry name" value="ATP-DEPENDENT HELICASE/DEOXYRIBONUCLEASE SUBUNIT B"/>
    <property type="match status" value="1"/>
</dbReference>
<keyword evidence="1" id="KW-1133">Transmembrane helix</keyword>
<evidence type="ECO:0000313" key="3">
    <source>
        <dbReference type="Proteomes" id="UP001465755"/>
    </source>
</evidence>
<evidence type="ECO:0000256" key="1">
    <source>
        <dbReference type="SAM" id="Phobius"/>
    </source>
</evidence>
<dbReference type="PANTHER" id="PTHR36768:SF1">
    <property type="entry name" value="ATP-DEPENDENT HELICASE_DEOXYRIBONUCLEASE SUBUNIT B"/>
    <property type="match status" value="1"/>
</dbReference>
<reference evidence="2 3" key="1">
    <citation type="journal article" date="2024" name="Nat. Commun.">
        <title>Phylogenomics reveals the evolutionary origins of lichenization in chlorophyte algae.</title>
        <authorList>
            <person name="Puginier C."/>
            <person name="Libourel C."/>
            <person name="Otte J."/>
            <person name="Skaloud P."/>
            <person name="Haon M."/>
            <person name="Grisel S."/>
            <person name="Petersen M."/>
            <person name="Berrin J.G."/>
            <person name="Delaux P.M."/>
            <person name="Dal Grande F."/>
            <person name="Keller J."/>
        </authorList>
    </citation>
    <scope>NUCLEOTIDE SEQUENCE [LARGE SCALE GENOMIC DNA]</scope>
    <source>
        <strain evidence="2 3">SAG 2036</strain>
    </source>
</reference>
<keyword evidence="1" id="KW-0472">Membrane</keyword>
<accession>A0AAW1P412</accession>
<dbReference type="AlphaFoldDB" id="A0AAW1P412"/>
<feature type="transmembrane region" description="Helical" evidence="1">
    <location>
        <begin position="176"/>
        <end position="199"/>
    </location>
</feature>
<sequence>MGCGRDPEGSSAAALVLATGPGLVIAHSFEVGDFVPASRRSQYAASRTNWHDLLSRHCPHFGQNKLVALPLPQPRGFTAVTDSYKVQLSFHGDRLLTSWIRLMGKGAPVVPYVHVTLTRRGAALKAVKAEVAAVPQQYLITHHALITEFSNASHWPKHLLLDFKWRHEEPINADAGLYILFIAGLLVAMMHIVSVMVTYQQKLTAFMNDMMAEGSSTLQPKAD</sequence>
<organism evidence="2 3">
    <name type="scientific">Symbiochloris irregularis</name>
    <dbReference type="NCBI Taxonomy" id="706552"/>
    <lineage>
        <taxon>Eukaryota</taxon>
        <taxon>Viridiplantae</taxon>
        <taxon>Chlorophyta</taxon>
        <taxon>core chlorophytes</taxon>
        <taxon>Trebouxiophyceae</taxon>
        <taxon>Trebouxiales</taxon>
        <taxon>Trebouxiaceae</taxon>
        <taxon>Symbiochloris</taxon>
    </lineage>
</organism>
<keyword evidence="3" id="KW-1185">Reference proteome</keyword>
<proteinExistence type="predicted"/>
<comment type="caution">
    <text evidence="2">The sequence shown here is derived from an EMBL/GenBank/DDBJ whole genome shotgun (WGS) entry which is preliminary data.</text>
</comment>
<name>A0AAW1P412_9CHLO</name>
<dbReference type="Proteomes" id="UP001465755">
    <property type="component" value="Unassembled WGS sequence"/>
</dbReference>
<dbReference type="EMBL" id="JALJOQ010000046">
    <property type="protein sequence ID" value="KAK9805044.1"/>
    <property type="molecule type" value="Genomic_DNA"/>
</dbReference>
<protein>
    <submittedName>
        <fullName evidence="2">Uncharacterized protein</fullName>
    </submittedName>
</protein>
<gene>
    <name evidence="2" type="ORF">WJX73_006255</name>
</gene>
<evidence type="ECO:0000313" key="2">
    <source>
        <dbReference type="EMBL" id="KAK9805044.1"/>
    </source>
</evidence>